<comment type="similarity">
    <text evidence="1">Belongs to the CSN12 family.</text>
</comment>
<evidence type="ECO:0000313" key="4">
    <source>
        <dbReference type="Proteomes" id="UP001152885"/>
    </source>
</evidence>
<protein>
    <recommendedName>
        <fullName evidence="2">PCI domain-containing protein</fullName>
    </recommendedName>
</protein>
<dbReference type="Proteomes" id="UP001152885">
    <property type="component" value="Unassembled WGS sequence"/>
</dbReference>
<organism evidence="3 4">
    <name type="scientific">Candida verbasci</name>
    <dbReference type="NCBI Taxonomy" id="1227364"/>
    <lineage>
        <taxon>Eukaryota</taxon>
        <taxon>Fungi</taxon>
        <taxon>Dikarya</taxon>
        <taxon>Ascomycota</taxon>
        <taxon>Saccharomycotina</taxon>
        <taxon>Pichiomycetes</taxon>
        <taxon>Debaryomycetaceae</taxon>
        <taxon>Candida/Lodderomyces clade</taxon>
        <taxon>Candida</taxon>
    </lineage>
</organism>
<dbReference type="GO" id="GO:0003690">
    <property type="term" value="F:double-stranded DNA binding"/>
    <property type="evidence" value="ECO:0007669"/>
    <property type="project" value="InterPro"/>
</dbReference>
<keyword evidence="4" id="KW-1185">Reference proteome</keyword>
<sequence length="450" mass="53052">MYNSNQLANYIQTFTQAIRTKDCEKFKLCITLNPGKEEAEIRSKFNEPNEIDLYDIKDDKERFKPIISNHLKVIKSVYITKSLDATFQNLNELILNLIRASELESNWIMPALISSFNELIQVYKVQEVREPEDLDSIMESDMDFVGGNQTIKKSNLETLINTLRKGFNLSFNDKNIDFSKSKRNDIYFFLGYLMKYCFKMRKNEFAKSMLKVVKGAQQPLPNIKQSKSIEVKKYGIIYLYYQSLILLDDQKYLESENLLKEALDVIYLNYKVKKCKQIQQIYLIYLPLRLYNHGKLPSKQVYKNYPILRILYHDNIFKAIKQGNLNNFDNVVYKFRNILLKHHLYILTESLKQYIYLKLIKKVFQFTNELEPPPDNKKSFSGFQLAIELSSLNEEQIKKIDFSNHNYNIDTNEVECILANLITKDRIRAYMSHSQKSIVFSKKIPFPAFG</sequence>
<dbReference type="Pfam" id="PF01399">
    <property type="entry name" value="PCI"/>
    <property type="match status" value="1"/>
</dbReference>
<proteinExistence type="inferred from homology"/>
<dbReference type="PANTHER" id="PTHR12732:SF0">
    <property type="entry name" value="PCI DOMAIN-CONTAINING PROTEIN 2"/>
    <property type="match status" value="1"/>
</dbReference>
<dbReference type="AlphaFoldDB" id="A0A9W4TYP6"/>
<dbReference type="Gene3D" id="1.10.10.10">
    <property type="entry name" value="Winged helix-like DNA-binding domain superfamily/Winged helix DNA-binding domain"/>
    <property type="match status" value="1"/>
</dbReference>
<dbReference type="PANTHER" id="PTHR12732">
    <property type="entry name" value="UNCHARACTERIZED PROTEASOME COMPONENT REGION PCI-CONTAINING"/>
    <property type="match status" value="1"/>
</dbReference>
<dbReference type="EMBL" id="CANTUO010000005">
    <property type="protein sequence ID" value="CAI5759883.1"/>
    <property type="molecule type" value="Genomic_DNA"/>
</dbReference>
<comment type="caution">
    <text evidence="3">The sequence shown here is derived from an EMBL/GenBank/DDBJ whole genome shotgun (WGS) entry which is preliminary data.</text>
</comment>
<dbReference type="InterPro" id="IPR000717">
    <property type="entry name" value="PCI_dom"/>
</dbReference>
<feature type="domain" description="PCI" evidence="2">
    <location>
        <begin position="336"/>
        <end position="442"/>
    </location>
</feature>
<dbReference type="InterPro" id="IPR036388">
    <property type="entry name" value="WH-like_DNA-bd_sf"/>
</dbReference>
<evidence type="ECO:0000256" key="1">
    <source>
        <dbReference type="ARBA" id="ARBA00025771"/>
    </source>
</evidence>
<name>A0A9W4TYP6_9ASCO</name>
<dbReference type="InterPro" id="IPR045114">
    <property type="entry name" value="Csn12-like"/>
</dbReference>
<accession>A0A9W4TYP6</accession>
<dbReference type="GO" id="GO:0003723">
    <property type="term" value="F:RNA binding"/>
    <property type="evidence" value="ECO:0007669"/>
    <property type="project" value="InterPro"/>
</dbReference>
<gene>
    <name evidence="3" type="ORF">CANVERA_P4395</name>
</gene>
<evidence type="ECO:0000313" key="3">
    <source>
        <dbReference type="EMBL" id="CAI5759883.1"/>
    </source>
</evidence>
<reference evidence="3" key="1">
    <citation type="submission" date="2022-12" db="EMBL/GenBank/DDBJ databases">
        <authorList>
            <person name="Brejova B."/>
        </authorList>
    </citation>
    <scope>NUCLEOTIDE SEQUENCE</scope>
</reference>
<evidence type="ECO:0000259" key="2">
    <source>
        <dbReference type="Pfam" id="PF01399"/>
    </source>
</evidence>
<dbReference type="OrthoDB" id="10252687at2759"/>